<dbReference type="HOGENOM" id="CLU_2586817_0_0_10"/>
<reference evidence="2 3" key="1">
    <citation type="submission" date="2009-11" db="EMBL/GenBank/DDBJ databases">
        <authorList>
            <person name="Weinstock G."/>
            <person name="Sodergren E."/>
            <person name="Clifton S."/>
            <person name="Fulton L."/>
            <person name="Fulton B."/>
            <person name="Courtney L."/>
            <person name="Fronick C."/>
            <person name="Harrison M."/>
            <person name="Strong C."/>
            <person name="Farmer C."/>
            <person name="Delahaunty K."/>
            <person name="Markovic C."/>
            <person name="Hall O."/>
            <person name="Minx P."/>
            <person name="Tomlinson C."/>
            <person name="Mitreva M."/>
            <person name="Nelson J."/>
            <person name="Hou S."/>
            <person name="Wollam A."/>
            <person name="Pepin K.H."/>
            <person name="Johnson M."/>
            <person name="Bhonagiri V."/>
            <person name="Nash W.E."/>
            <person name="Warren W."/>
            <person name="Chinwalla A."/>
            <person name="Mardis E.R."/>
            <person name="Wilson R.K."/>
        </authorList>
    </citation>
    <scope>NUCLEOTIDE SEQUENCE [LARGE SCALE GENOMIC DNA]</scope>
    <source>
        <strain evidence="2 3">F0302</strain>
    </source>
</reference>
<dbReference type="STRING" id="649760.HMPREF0971_00136"/>
<dbReference type="EMBL" id="ACUZ02000003">
    <property type="protein sequence ID" value="EFB33373.1"/>
    <property type="molecule type" value="Genomic_DNA"/>
</dbReference>
<accession>D1QMA3</accession>
<protein>
    <submittedName>
        <fullName evidence="2">Uncharacterized protein</fullName>
    </submittedName>
</protein>
<keyword evidence="1" id="KW-1133">Transmembrane helix</keyword>
<keyword evidence="1" id="KW-0472">Membrane</keyword>
<evidence type="ECO:0000313" key="3">
    <source>
        <dbReference type="Proteomes" id="UP000004079"/>
    </source>
</evidence>
<dbReference type="AlphaFoldDB" id="D1QMA3"/>
<dbReference type="RefSeq" id="WP_004370965.1">
    <property type="nucleotide sequence ID" value="NZ_GG703883.1"/>
</dbReference>
<feature type="transmembrane region" description="Helical" evidence="1">
    <location>
        <begin position="6"/>
        <end position="23"/>
    </location>
</feature>
<keyword evidence="1" id="KW-0812">Transmembrane</keyword>
<proteinExistence type="predicted"/>
<sequence length="80" mass="9438">MEKEDLYQAVISLILGMAMAYYWDADWQKHSSFTQLYEQLRDYCCPVNSFSAYKSRGVYVSEGKILVHPPVFWDCSDFHK</sequence>
<organism evidence="2 3">
    <name type="scientific">Segatella oris F0302</name>
    <dbReference type="NCBI Taxonomy" id="649760"/>
    <lineage>
        <taxon>Bacteria</taxon>
        <taxon>Pseudomonadati</taxon>
        <taxon>Bacteroidota</taxon>
        <taxon>Bacteroidia</taxon>
        <taxon>Bacteroidales</taxon>
        <taxon>Prevotellaceae</taxon>
        <taxon>Segatella</taxon>
    </lineage>
</organism>
<dbReference type="Proteomes" id="UP000004079">
    <property type="component" value="Unassembled WGS sequence"/>
</dbReference>
<name>D1QMA3_9BACT</name>
<evidence type="ECO:0000313" key="2">
    <source>
        <dbReference type="EMBL" id="EFB33373.1"/>
    </source>
</evidence>
<gene>
    <name evidence="2" type="ORF">HMPREF0971_00136</name>
</gene>
<evidence type="ECO:0000256" key="1">
    <source>
        <dbReference type="SAM" id="Phobius"/>
    </source>
</evidence>
<comment type="caution">
    <text evidence="2">The sequence shown here is derived from an EMBL/GenBank/DDBJ whole genome shotgun (WGS) entry which is preliminary data.</text>
</comment>